<evidence type="ECO:0000256" key="9">
    <source>
        <dbReference type="ARBA" id="ARBA00023568"/>
    </source>
</evidence>
<comment type="similarity">
    <text evidence="2 10">Belongs to the membrane-bound acyltransferase family. Sterol o-acyltransferase subfamily.</text>
</comment>
<evidence type="ECO:0000256" key="11">
    <source>
        <dbReference type="PIRSR" id="PIRSR000439-1"/>
    </source>
</evidence>
<evidence type="ECO:0000256" key="5">
    <source>
        <dbReference type="ARBA" id="ARBA00022824"/>
    </source>
</evidence>
<comment type="subcellular location">
    <subcellularLocation>
        <location evidence="1 10">Endoplasmic reticulum membrane</location>
        <topology evidence="1 10">Multi-pass membrane protein</topology>
    </subcellularLocation>
</comment>
<dbReference type="AlphaFoldDB" id="A0AAD4C5G8"/>
<dbReference type="EMBL" id="WHUW01000003">
    <property type="protein sequence ID" value="KAF8448944.1"/>
    <property type="molecule type" value="Genomic_DNA"/>
</dbReference>
<evidence type="ECO:0000256" key="13">
    <source>
        <dbReference type="SAM" id="Phobius"/>
    </source>
</evidence>
<dbReference type="InterPro" id="IPR014371">
    <property type="entry name" value="Oat_ACAT_DAG_ARE"/>
</dbReference>
<feature type="transmembrane region" description="Helical" evidence="13">
    <location>
        <begin position="170"/>
        <end position="192"/>
    </location>
</feature>
<sequence length="613" mass="68986">MLTPSPGHQLSRVPCPLTVKALDTMIPYIAHPPGPSPTAVKPASTKSSDYSAEGTLYVSKPFRSKSVKKLRALITFKPRKSHFDTTNELSGSNEFRGFFTLFWMSLFLFTVQTFVSSLETNGYALSFAFATMFSRDAIVLGLSDAVLVLATAVCVPFAKAISKGWIKSYWTAVVLQHMFQTFVLVATITWTYHRQWPWVQSGFLTLHSLVMIMKVHSYISVNGYLHDVSRRSQRVLAHLRSLIEDPSIGGLDKAFLDAKAHLESNSSDNHFKARSDLQINTPGTEVTMISSFPDLQPADVLRRRLVTASNGTVVELGAPVVEGATPDSSNPSTPDGSAIDPPSLTPTTISILGHYPSLAIASVAHEFLELDAELVSTGTERVRYPQNLTWKNFCTYMLIPTLVYELEYPRTDRIRPEYVFEKTVAFMGSFALLYTVTESFIIPLTPTPDQSFIRSLLDLALPFMISYLLLFYIIFECICNTFAELSYFADRQFYEDWWNSTSWDEFSRKWNKPVHQFLLRHVYASSLATYPSLSRTGAMFVTFLLSAAVHELVMVIVTRKLRLYLFFMQLVQIPLILVSRAPALKQNRLMGNIVFWIGLYAGLPLLCVAYVAY</sequence>
<evidence type="ECO:0000313" key="14">
    <source>
        <dbReference type="EMBL" id="KAF8448944.1"/>
    </source>
</evidence>
<gene>
    <name evidence="14" type="ORF">L210DRAFT_3523530</name>
</gene>
<feature type="compositionally biased region" description="Polar residues" evidence="12">
    <location>
        <begin position="326"/>
        <end position="335"/>
    </location>
</feature>
<organism evidence="14 15">
    <name type="scientific">Boletus edulis BED1</name>
    <dbReference type="NCBI Taxonomy" id="1328754"/>
    <lineage>
        <taxon>Eukaryota</taxon>
        <taxon>Fungi</taxon>
        <taxon>Dikarya</taxon>
        <taxon>Basidiomycota</taxon>
        <taxon>Agaricomycotina</taxon>
        <taxon>Agaricomycetes</taxon>
        <taxon>Agaricomycetidae</taxon>
        <taxon>Boletales</taxon>
        <taxon>Boletineae</taxon>
        <taxon>Boletaceae</taxon>
        <taxon>Boletoideae</taxon>
        <taxon>Boletus</taxon>
    </lineage>
</organism>
<dbReference type="Proteomes" id="UP001194468">
    <property type="component" value="Unassembled WGS sequence"/>
</dbReference>
<dbReference type="Pfam" id="PF03062">
    <property type="entry name" value="MBOAT"/>
    <property type="match status" value="1"/>
</dbReference>
<feature type="transmembrane region" description="Helical" evidence="13">
    <location>
        <begin position="204"/>
        <end position="225"/>
    </location>
</feature>
<evidence type="ECO:0000256" key="8">
    <source>
        <dbReference type="ARBA" id="ARBA00023315"/>
    </source>
</evidence>
<proteinExistence type="inferred from homology"/>
<evidence type="ECO:0000256" key="3">
    <source>
        <dbReference type="ARBA" id="ARBA00022679"/>
    </source>
</evidence>
<evidence type="ECO:0000256" key="4">
    <source>
        <dbReference type="ARBA" id="ARBA00022692"/>
    </source>
</evidence>
<keyword evidence="5 10" id="KW-0256">Endoplasmic reticulum</keyword>
<keyword evidence="7 10" id="KW-0472">Membrane</keyword>
<feature type="transmembrane region" description="Helical" evidence="13">
    <location>
        <begin position="593"/>
        <end position="612"/>
    </location>
</feature>
<dbReference type="GO" id="GO:0005789">
    <property type="term" value="C:endoplasmic reticulum membrane"/>
    <property type="evidence" value="ECO:0007669"/>
    <property type="project" value="UniProtKB-SubCell"/>
</dbReference>
<accession>A0AAD4C5G8</accession>
<dbReference type="GO" id="GO:0034737">
    <property type="term" value="F:ergosterol O-acyltransferase activity"/>
    <property type="evidence" value="ECO:0007669"/>
    <property type="project" value="TreeGrafter"/>
</dbReference>
<reference evidence="14" key="1">
    <citation type="submission" date="2019-10" db="EMBL/GenBank/DDBJ databases">
        <authorList>
            <consortium name="DOE Joint Genome Institute"/>
            <person name="Kuo A."/>
            <person name="Miyauchi S."/>
            <person name="Kiss E."/>
            <person name="Drula E."/>
            <person name="Kohler A."/>
            <person name="Sanchez-Garcia M."/>
            <person name="Andreopoulos B."/>
            <person name="Barry K.W."/>
            <person name="Bonito G."/>
            <person name="Buee M."/>
            <person name="Carver A."/>
            <person name="Chen C."/>
            <person name="Cichocki N."/>
            <person name="Clum A."/>
            <person name="Culley D."/>
            <person name="Crous P.W."/>
            <person name="Fauchery L."/>
            <person name="Girlanda M."/>
            <person name="Hayes R."/>
            <person name="Keri Z."/>
            <person name="LaButti K."/>
            <person name="Lipzen A."/>
            <person name="Lombard V."/>
            <person name="Magnuson J."/>
            <person name="Maillard F."/>
            <person name="Morin E."/>
            <person name="Murat C."/>
            <person name="Nolan M."/>
            <person name="Ohm R."/>
            <person name="Pangilinan J."/>
            <person name="Pereira M."/>
            <person name="Perotto S."/>
            <person name="Peter M."/>
            <person name="Riley R."/>
            <person name="Sitrit Y."/>
            <person name="Stielow B."/>
            <person name="Szollosi G."/>
            <person name="Zifcakova L."/>
            <person name="Stursova M."/>
            <person name="Spatafora J.W."/>
            <person name="Tedersoo L."/>
            <person name="Vaario L.-M."/>
            <person name="Yamada A."/>
            <person name="Yan M."/>
            <person name="Wang P."/>
            <person name="Xu J."/>
            <person name="Bruns T."/>
            <person name="Baldrian P."/>
            <person name="Vilgalys R."/>
            <person name="Henrissat B."/>
            <person name="Grigoriev I.V."/>
            <person name="Hibbett D."/>
            <person name="Nagy L.G."/>
            <person name="Martin F.M."/>
        </authorList>
    </citation>
    <scope>NUCLEOTIDE SEQUENCE</scope>
    <source>
        <strain evidence="14">BED1</strain>
    </source>
</reference>
<keyword evidence="4 13" id="KW-0812">Transmembrane</keyword>
<feature type="transmembrane region" description="Helical" evidence="13">
    <location>
        <begin position="563"/>
        <end position="581"/>
    </location>
</feature>
<dbReference type="PANTHER" id="PTHR10408">
    <property type="entry name" value="STEROL O-ACYLTRANSFERASE"/>
    <property type="match status" value="1"/>
</dbReference>
<keyword evidence="6 13" id="KW-1133">Transmembrane helix</keyword>
<feature type="transmembrane region" description="Helical" evidence="13">
    <location>
        <begin position="423"/>
        <end position="444"/>
    </location>
</feature>
<feature type="transmembrane region" description="Helical" evidence="13">
    <location>
        <begin position="138"/>
        <end position="158"/>
    </location>
</feature>
<evidence type="ECO:0000256" key="12">
    <source>
        <dbReference type="SAM" id="MobiDB-lite"/>
    </source>
</evidence>
<evidence type="ECO:0000256" key="6">
    <source>
        <dbReference type="ARBA" id="ARBA00022989"/>
    </source>
</evidence>
<dbReference type="PANTHER" id="PTHR10408:SF9">
    <property type="entry name" value="STEROL O-ACYLTRANSFERASE 2-RELATED"/>
    <property type="match status" value="1"/>
</dbReference>
<keyword evidence="3 10" id="KW-0808">Transferase</keyword>
<dbReference type="InterPro" id="IPR004299">
    <property type="entry name" value="MBOAT_fam"/>
</dbReference>
<dbReference type="GO" id="GO:0008204">
    <property type="term" value="P:ergosterol metabolic process"/>
    <property type="evidence" value="ECO:0007669"/>
    <property type="project" value="TreeGrafter"/>
</dbReference>
<protein>
    <recommendedName>
        <fullName evidence="10">O-acyltransferase</fullName>
    </recommendedName>
</protein>
<comment type="caution">
    <text evidence="14">The sequence shown here is derived from an EMBL/GenBank/DDBJ whole genome shotgun (WGS) entry which is preliminary data.</text>
</comment>
<keyword evidence="8 10" id="KW-0012">Acyltransferase</keyword>
<feature type="region of interest" description="Disordered" evidence="12">
    <location>
        <begin position="318"/>
        <end position="342"/>
    </location>
</feature>
<name>A0AAD4C5G8_BOLED</name>
<evidence type="ECO:0000256" key="10">
    <source>
        <dbReference type="PIRNR" id="PIRNR000439"/>
    </source>
</evidence>
<evidence type="ECO:0000256" key="1">
    <source>
        <dbReference type="ARBA" id="ARBA00004477"/>
    </source>
</evidence>
<reference evidence="14" key="2">
    <citation type="journal article" date="2020" name="Nat. Commun.">
        <title>Large-scale genome sequencing of mycorrhizal fungi provides insights into the early evolution of symbiotic traits.</title>
        <authorList>
            <person name="Miyauchi S."/>
            <person name="Kiss E."/>
            <person name="Kuo A."/>
            <person name="Drula E."/>
            <person name="Kohler A."/>
            <person name="Sanchez-Garcia M."/>
            <person name="Morin E."/>
            <person name="Andreopoulos B."/>
            <person name="Barry K.W."/>
            <person name="Bonito G."/>
            <person name="Buee M."/>
            <person name="Carver A."/>
            <person name="Chen C."/>
            <person name="Cichocki N."/>
            <person name="Clum A."/>
            <person name="Culley D."/>
            <person name="Crous P.W."/>
            <person name="Fauchery L."/>
            <person name="Girlanda M."/>
            <person name="Hayes R.D."/>
            <person name="Keri Z."/>
            <person name="LaButti K."/>
            <person name="Lipzen A."/>
            <person name="Lombard V."/>
            <person name="Magnuson J."/>
            <person name="Maillard F."/>
            <person name="Murat C."/>
            <person name="Nolan M."/>
            <person name="Ohm R.A."/>
            <person name="Pangilinan J."/>
            <person name="Pereira M.F."/>
            <person name="Perotto S."/>
            <person name="Peter M."/>
            <person name="Pfister S."/>
            <person name="Riley R."/>
            <person name="Sitrit Y."/>
            <person name="Stielow J.B."/>
            <person name="Szollosi G."/>
            <person name="Zifcakova L."/>
            <person name="Stursova M."/>
            <person name="Spatafora J.W."/>
            <person name="Tedersoo L."/>
            <person name="Vaario L.M."/>
            <person name="Yamada A."/>
            <person name="Yan M."/>
            <person name="Wang P."/>
            <person name="Xu J."/>
            <person name="Bruns T."/>
            <person name="Baldrian P."/>
            <person name="Vilgalys R."/>
            <person name="Dunand C."/>
            <person name="Henrissat B."/>
            <person name="Grigoriev I.V."/>
            <person name="Hibbett D."/>
            <person name="Nagy L.G."/>
            <person name="Martin F.M."/>
        </authorList>
    </citation>
    <scope>NUCLEOTIDE SEQUENCE</scope>
    <source>
        <strain evidence="14">BED1</strain>
    </source>
</reference>
<feature type="transmembrane region" description="Helical" evidence="13">
    <location>
        <begin position="98"/>
        <end position="118"/>
    </location>
</feature>
<comment type="function">
    <text evidence="9">Sterol O-acyltransferase that catalyzes the formation of stery esters.</text>
</comment>
<evidence type="ECO:0000256" key="7">
    <source>
        <dbReference type="ARBA" id="ARBA00023136"/>
    </source>
</evidence>
<dbReference type="PIRSF" id="PIRSF000439">
    <property type="entry name" value="Oat_ACAT_DAG_ARE"/>
    <property type="match status" value="1"/>
</dbReference>
<keyword evidence="15" id="KW-1185">Reference proteome</keyword>
<feature type="transmembrane region" description="Helical" evidence="13">
    <location>
        <begin position="464"/>
        <end position="483"/>
    </location>
</feature>
<evidence type="ECO:0000256" key="2">
    <source>
        <dbReference type="ARBA" id="ARBA00009010"/>
    </source>
</evidence>
<feature type="active site" evidence="11">
    <location>
        <position position="550"/>
    </location>
</feature>
<evidence type="ECO:0000313" key="15">
    <source>
        <dbReference type="Proteomes" id="UP001194468"/>
    </source>
</evidence>